<dbReference type="AlphaFoldDB" id="A0A1S3D082"/>
<dbReference type="STRING" id="121845.A0A1S3D082"/>
<evidence type="ECO:0000256" key="1">
    <source>
        <dbReference type="SAM" id="MobiDB-lite"/>
    </source>
</evidence>
<proteinExistence type="predicted"/>
<dbReference type="Proteomes" id="UP000079169">
    <property type="component" value="Unplaced"/>
</dbReference>
<accession>A0A1S3D082</accession>
<evidence type="ECO:0000313" key="2">
    <source>
        <dbReference type="Proteomes" id="UP000079169"/>
    </source>
</evidence>
<evidence type="ECO:0000313" key="3">
    <source>
        <dbReference type="RefSeq" id="XP_008471476.1"/>
    </source>
</evidence>
<dbReference type="PaxDb" id="121845-A0A1S3D082"/>
<dbReference type="GeneID" id="103508678"/>
<keyword evidence="2" id="KW-1185">Reference proteome</keyword>
<feature type="region of interest" description="Disordered" evidence="1">
    <location>
        <begin position="265"/>
        <end position="287"/>
    </location>
</feature>
<sequence length="466" mass="52259">MFTPWRVQPWRNNTCCNAAQPCAKPKPKLCDCCPGKYGENNQGNHNVCHHDEGSSNFNESRCERNGGYEPRCERNGGYEPRCERNGGYEPRCERNGSYEPRCERNGGYEPRCERNGGYELRCERNGGYEPRCERNGGYEPRCERSEPGWHYGEQNGKDRCFTSQNKPEAKPFCRGQSVDPEHKPFCRTQCTDAETKPFCRSQCAADPEIKPFCRSQCLADPEIKPFCRSQCSDAETKPFCRSQCVADPETKPFCRSQYAEPEPCTVDRKGGKSVNHSGKTVNPIAEPQGRCKRNQNDCDTCTGRGEPSGGTSYPSSAYRGSREKRLCLGQNPDISGRAQYTGDSERSQCRGDACEESGRPCRRTNEEVTSVPCGAMVSRDKQCSESPTLDRTMLGSQDSSHTESLLNGVKYHRLNLGNRSNCSQPAAEQTIERGERNKCGSCGKRPNSDRRYSGVAPKRYRGAKNK</sequence>
<reference evidence="3" key="1">
    <citation type="submission" date="2025-08" db="UniProtKB">
        <authorList>
            <consortium name="RefSeq"/>
        </authorList>
    </citation>
    <scope>IDENTIFICATION</scope>
</reference>
<gene>
    <name evidence="3" type="primary">LOC103508678</name>
</gene>
<dbReference type="KEGG" id="dci:103508678"/>
<feature type="region of interest" description="Disordered" evidence="1">
    <location>
        <begin position="421"/>
        <end position="466"/>
    </location>
</feature>
<name>A0A1S3D082_DIACI</name>
<organism evidence="2 3">
    <name type="scientific">Diaphorina citri</name>
    <name type="common">Asian citrus psyllid</name>
    <dbReference type="NCBI Taxonomy" id="121845"/>
    <lineage>
        <taxon>Eukaryota</taxon>
        <taxon>Metazoa</taxon>
        <taxon>Ecdysozoa</taxon>
        <taxon>Arthropoda</taxon>
        <taxon>Hexapoda</taxon>
        <taxon>Insecta</taxon>
        <taxon>Pterygota</taxon>
        <taxon>Neoptera</taxon>
        <taxon>Paraneoptera</taxon>
        <taxon>Hemiptera</taxon>
        <taxon>Sternorrhyncha</taxon>
        <taxon>Psylloidea</taxon>
        <taxon>Psyllidae</taxon>
        <taxon>Diaphorininae</taxon>
        <taxon>Diaphorina</taxon>
    </lineage>
</organism>
<protein>
    <submittedName>
        <fullName evidence="3">Uncharacterized protein LOC103508678</fullName>
    </submittedName>
</protein>
<dbReference type="RefSeq" id="XP_008471476.1">
    <property type="nucleotide sequence ID" value="XM_008473254.1"/>
</dbReference>
<feature type="region of interest" description="Disordered" evidence="1">
    <location>
        <begin position="328"/>
        <end position="349"/>
    </location>
</feature>
<dbReference type="OMA" id="YCREKER"/>